<keyword evidence="2" id="KW-0472">Membrane</keyword>
<dbReference type="AlphaFoldDB" id="A0A1B6HJK4"/>
<reference evidence="4" key="1">
    <citation type="submission" date="2015-11" db="EMBL/GenBank/DDBJ databases">
        <title>De novo transcriptome assembly of four potential Pierce s Disease insect vectors from Arizona vineyards.</title>
        <authorList>
            <person name="Tassone E.E."/>
        </authorList>
    </citation>
    <scope>NUCLEOTIDE SEQUENCE</scope>
</reference>
<comment type="similarity">
    <text evidence="1">Belongs to the saccharopine dehydrogenase family.</text>
</comment>
<feature type="transmembrane region" description="Helical" evidence="2">
    <location>
        <begin position="270"/>
        <end position="292"/>
    </location>
</feature>
<dbReference type="GO" id="GO:0005811">
    <property type="term" value="C:lipid droplet"/>
    <property type="evidence" value="ECO:0007669"/>
    <property type="project" value="TreeGrafter"/>
</dbReference>
<evidence type="ECO:0000313" key="4">
    <source>
        <dbReference type="EMBL" id="JAS74848.1"/>
    </source>
</evidence>
<evidence type="ECO:0000259" key="3">
    <source>
        <dbReference type="Pfam" id="PF03435"/>
    </source>
</evidence>
<dbReference type="FunFam" id="3.40.50.720:FF:000178">
    <property type="entry name" value="Saccharopine dehydrogenase-like oxidoreductase"/>
    <property type="match status" value="1"/>
</dbReference>
<dbReference type="GO" id="GO:0005886">
    <property type="term" value="C:plasma membrane"/>
    <property type="evidence" value="ECO:0007669"/>
    <property type="project" value="TreeGrafter"/>
</dbReference>
<name>A0A1B6HJK4_9HEMI</name>
<dbReference type="InterPro" id="IPR051276">
    <property type="entry name" value="Saccharopine_DH-like_oxidrdct"/>
</dbReference>
<sequence length="433" mass="47896">MAPSRLDVIIFGATGYTGKVAVQQILKLVKEKHLSWGVAGRSVTKLKEVLTEVSEKTGENLEDVPVMAADVSDYKSLSEMAVRAKVVVNCVGPYRFYGEPVVKACIENGAHHVDVSGEPQYMERMQLEYNKAAEEKGVYVVSACGFDSIPADMGLIHFIEQFKGEVNSVETYLEIDHVGKVDSAVLNYGTWESAVYGLVHAGELRTLRQKLFPTRLPALLPKLSPRPMLHKNEVVNKWCLPFPGSDRPVMYRSQRFRYEQDKMRPVQVQAYMAFASFLHAIMVIVIGGLFTLMTKTAFTRQILLNHPKFFSFGFASREGPSESTRTGALFSLTFYGQGWTERATEGQEHPEPPNKTMLTKVSGCDPGYGFTTTALLLAAVTILKESDKMPGKGGVFPPGAAFAKTSLIKELTTHGLKFEVLKEETTTSTDKSS</sequence>
<evidence type="ECO:0000256" key="2">
    <source>
        <dbReference type="SAM" id="Phobius"/>
    </source>
</evidence>
<keyword evidence="2" id="KW-1133">Transmembrane helix</keyword>
<dbReference type="GO" id="GO:0009247">
    <property type="term" value="P:glycolipid biosynthetic process"/>
    <property type="evidence" value="ECO:0007669"/>
    <property type="project" value="TreeGrafter"/>
</dbReference>
<evidence type="ECO:0000256" key="1">
    <source>
        <dbReference type="ARBA" id="ARBA00038048"/>
    </source>
</evidence>
<dbReference type="EMBL" id="GECU01032858">
    <property type="protein sequence ID" value="JAS74848.1"/>
    <property type="molecule type" value="Transcribed_RNA"/>
</dbReference>
<dbReference type="Gene3D" id="3.40.50.720">
    <property type="entry name" value="NAD(P)-binding Rossmann-like Domain"/>
    <property type="match status" value="1"/>
</dbReference>
<organism evidence="4">
    <name type="scientific">Homalodisca liturata</name>
    <dbReference type="NCBI Taxonomy" id="320908"/>
    <lineage>
        <taxon>Eukaryota</taxon>
        <taxon>Metazoa</taxon>
        <taxon>Ecdysozoa</taxon>
        <taxon>Arthropoda</taxon>
        <taxon>Hexapoda</taxon>
        <taxon>Insecta</taxon>
        <taxon>Pterygota</taxon>
        <taxon>Neoptera</taxon>
        <taxon>Paraneoptera</taxon>
        <taxon>Hemiptera</taxon>
        <taxon>Auchenorrhyncha</taxon>
        <taxon>Membracoidea</taxon>
        <taxon>Cicadellidae</taxon>
        <taxon>Cicadellinae</taxon>
        <taxon>Proconiini</taxon>
        <taxon>Homalodisca</taxon>
    </lineage>
</organism>
<protein>
    <recommendedName>
        <fullName evidence="3">Saccharopine dehydrogenase NADP binding domain-containing protein</fullName>
    </recommendedName>
</protein>
<dbReference type="GO" id="GO:0005739">
    <property type="term" value="C:mitochondrion"/>
    <property type="evidence" value="ECO:0007669"/>
    <property type="project" value="TreeGrafter"/>
</dbReference>
<accession>A0A1B6HJK4</accession>
<gene>
    <name evidence="4" type="ORF">g.52535</name>
</gene>
<dbReference type="InterPro" id="IPR005097">
    <property type="entry name" value="Sacchrp_dh_NADP-bd"/>
</dbReference>
<dbReference type="InterPro" id="IPR036291">
    <property type="entry name" value="NAD(P)-bd_dom_sf"/>
</dbReference>
<dbReference type="SUPFAM" id="SSF51735">
    <property type="entry name" value="NAD(P)-binding Rossmann-fold domains"/>
    <property type="match status" value="1"/>
</dbReference>
<proteinExistence type="inferred from homology"/>
<dbReference type="PANTHER" id="PTHR12286">
    <property type="entry name" value="SACCHAROPINE DEHYDROGENASE-LIKE OXIDOREDUCTASE"/>
    <property type="match status" value="1"/>
</dbReference>
<keyword evidence="2" id="KW-0812">Transmembrane</keyword>
<dbReference type="Pfam" id="PF03435">
    <property type="entry name" value="Sacchrp_dh_NADP"/>
    <property type="match status" value="1"/>
</dbReference>
<dbReference type="PANTHER" id="PTHR12286:SF5">
    <property type="entry name" value="SACCHAROPINE DEHYDROGENASE-LIKE OXIDOREDUCTASE"/>
    <property type="match status" value="1"/>
</dbReference>
<feature type="domain" description="Saccharopine dehydrogenase NADP binding" evidence="3">
    <location>
        <begin position="8"/>
        <end position="141"/>
    </location>
</feature>